<dbReference type="Gene3D" id="1.20.1250.20">
    <property type="entry name" value="MFS general substrate transporter like domains"/>
    <property type="match status" value="2"/>
</dbReference>
<feature type="transmembrane region" description="Helical" evidence="7">
    <location>
        <begin position="358"/>
        <end position="380"/>
    </location>
</feature>
<dbReference type="InterPro" id="IPR036259">
    <property type="entry name" value="MFS_trans_sf"/>
</dbReference>
<evidence type="ECO:0000256" key="6">
    <source>
        <dbReference type="ARBA" id="ARBA00023136"/>
    </source>
</evidence>
<dbReference type="SUPFAM" id="SSF103473">
    <property type="entry name" value="MFS general substrate transporter"/>
    <property type="match status" value="1"/>
</dbReference>
<keyword evidence="3" id="KW-1003">Cell membrane</keyword>
<reference evidence="9 10" key="2">
    <citation type="journal article" date="2016" name="Int. J. Syst. Evol. Microbiol.">
        <title>Paenibacillus bovis sp. nov., isolated from raw yak (Bos grunniens) milk.</title>
        <authorList>
            <person name="Gao C."/>
            <person name="Han J."/>
            <person name="Liu Z."/>
            <person name="Xu X."/>
            <person name="Hang F."/>
            <person name="Wu Z."/>
        </authorList>
    </citation>
    <scope>NUCLEOTIDE SEQUENCE [LARGE SCALE GENOMIC DNA]</scope>
    <source>
        <strain evidence="9 10">BD3526</strain>
    </source>
</reference>
<dbReference type="GO" id="GO:0005886">
    <property type="term" value="C:plasma membrane"/>
    <property type="evidence" value="ECO:0007669"/>
    <property type="project" value="UniProtKB-SubCell"/>
</dbReference>
<dbReference type="OrthoDB" id="199773at2"/>
<feature type="transmembrane region" description="Helical" evidence="7">
    <location>
        <begin position="107"/>
        <end position="124"/>
    </location>
</feature>
<feature type="transmembrane region" description="Helical" evidence="7">
    <location>
        <begin position="46"/>
        <end position="69"/>
    </location>
</feature>
<dbReference type="InterPro" id="IPR011701">
    <property type="entry name" value="MFS"/>
</dbReference>
<name>A0A172ZIG1_9BACL</name>
<evidence type="ECO:0000256" key="1">
    <source>
        <dbReference type="ARBA" id="ARBA00004651"/>
    </source>
</evidence>
<sequence length="390" mass="41631">MYKQNKLLILILMIGAFGIINTEMGVIGILPYIAERFDISVSRAGWLVSLFALTVAVSGPTMPLLFSGINGKKAMLLVLGVFVVSNIVAIFTSNFAVAMIARVIPAIFHPVYFSAAFTIAAESVHKKEAPKAISKVFIGVSAGMVLGVPIASFLASAISYQISMSFFAIVNAIVFVAILAFFPSMPVKEKLSYGAQLSVLKKPAIWLSIGAVILLNSAVFGVYSYLAEYLGTVTRMSGSWISIMLAVFGGANIIGNIVAGKLLTNNANRSVVVFPFVLGFVYLLLLLLGQFTVPMAIITVFWGILAGIAGNINQYWITSAARKAPEFANGLFLASVNLGTTIGTAAGGLFISTWGNPYVVWVGILSLILSAVFIMLRISLYDPVKSVSRQ</sequence>
<feature type="transmembrane region" description="Helical" evidence="7">
    <location>
        <begin position="164"/>
        <end position="183"/>
    </location>
</feature>
<dbReference type="PANTHER" id="PTHR43124">
    <property type="entry name" value="PURINE EFFLUX PUMP PBUE"/>
    <property type="match status" value="1"/>
</dbReference>
<keyword evidence="6 7" id="KW-0472">Membrane</keyword>
<dbReference type="STRING" id="1616788.AR543_14410"/>
<evidence type="ECO:0000256" key="5">
    <source>
        <dbReference type="ARBA" id="ARBA00022989"/>
    </source>
</evidence>
<evidence type="ECO:0000256" key="3">
    <source>
        <dbReference type="ARBA" id="ARBA00022475"/>
    </source>
</evidence>
<organism evidence="9 10">
    <name type="scientific">Paenibacillus bovis</name>
    <dbReference type="NCBI Taxonomy" id="1616788"/>
    <lineage>
        <taxon>Bacteria</taxon>
        <taxon>Bacillati</taxon>
        <taxon>Bacillota</taxon>
        <taxon>Bacilli</taxon>
        <taxon>Bacillales</taxon>
        <taxon>Paenibacillaceae</taxon>
        <taxon>Paenibacillus</taxon>
    </lineage>
</organism>
<dbReference type="Proteomes" id="UP000078148">
    <property type="component" value="Chromosome"/>
</dbReference>
<dbReference type="PROSITE" id="PS50850">
    <property type="entry name" value="MFS"/>
    <property type="match status" value="1"/>
</dbReference>
<evidence type="ECO:0000256" key="7">
    <source>
        <dbReference type="SAM" id="Phobius"/>
    </source>
</evidence>
<keyword evidence="2" id="KW-0813">Transport</keyword>
<gene>
    <name evidence="9" type="ORF">AR543_14410</name>
</gene>
<feature type="domain" description="Major facilitator superfamily (MFS) profile" evidence="8">
    <location>
        <begin position="8"/>
        <end position="382"/>
    </location>
</feature>
<dbReference type="Pfam" id="PF07690">
    <property type="entry name" value="MFS_1"/>
    <property type="match status" value="1"/>
</dbReference>
<keyword evidence="4 7" id="KW-0812">Transmembrane</keyword>
<dbReference type="RefSeq" id="WP_060535194.1">
    <property type="nucleotide sequence ID" value="NZ_CP013023.1"/>
</dbReference>
<keyword evidence="10" id="KW-1185">Reference proteome</keyword>
<dbReference type="AlphaFoldDB" id="A0A172ZIG1"/>
<accession>A0A172ZIG1</accession>
<comment type="subcellular location">
    <subcellularLocation>
        <location evidence="1">Cell membrane</location>
        <topology evidence="1">Multi-pass membrane protein</topology>
    </subcellularLocation>
</comment>
<dbReference type="InterPro" id="IPR020846">
    <property type="entry name" value="MFS_dom"/>
</dbReference>
<dbReference type="EMBL" id="CP013023">
    <property type="protein sequence ID" value="ANF97077.1"/>
    <property type="molecule type" value="Genomic_DNA"/>
</dbReference>
<evidence type="ECO:0000259" key="8">
    <source>
        <dbReference type="PROSITE" id="PS50850"/>
    </source>
</evidence>
<feature type="transmembrane region" description="Helical" evidence="7">
    <location>
        <begin position="136"/>
        <end position="158"/>
    </location>
</feature>
<feature type="transmembrane region" description="Helical" evidence="7">
    <location>
        <begin position="330"/>
        <end position="352"/>
    </location>
</feature>
<feature type="transmembrane region" description="Helical" evidence="7">
    <location>
        <begin position="238"/>
        <end position="259"/>
    </location>
</feature>
<evidence type="ECO:0000256" key="4">
    <source>
        <dbReference type="ARBA" id="ARBA00022692"/>
    </source>
</evidence>
<feature type="transmembrane region" description="Helical" evidence="7">
    <location>
        <begin position="204"/>
        <end position="226"/>
    </location>
</feature>
<proteinExistence type="predicted"/>
<keyword evidence="5 7" id="KW-1133">Transmembrane helix</keyword>
<dbReference type="PANTHER" id="PTHR43124:SF3">
    <property type="entry name" value="CHLORAMPHENICOL EFFLUX PUMP RV0191"/>
    <property type="match status" value="1"/>
</dbReference>
<evidence type="ECO:0000313" key="10">
    <source>
        <dbReference type="Proteomes" id="UP000078148"/>
    </source>
</evidence>
<evidence type="ECO:0000256" key="2">
    <source>
        <dbReference type="ARBA" id="ARBA00022448"/>
    </source>
</evidence>
<feature type="transmembrane region" description="Helical" evidence="7">
    <location>
        <begin position="271"/>
        <end position="289"/>
    </location>
</feature>
<feature type="transmembrane region" description="Helical" evidence="7">
    <location>
        <begin position="7"/>
        <end position="34"/>
    </location>
</feature>
<feature type="transmembrane region" description="Helical" evidence="7">
    <location>
        <begin position="76"/>
        <end position="101"/>
    </location>
</feature>
<dbReference type="GO" id="GO:0022857">
    <property type="term" value="F:transmembrane transporter activity"/>
    <property type="evidence" value="ECO:0007669"/>
    <property type="project" value="InterPro"/>
</dbReference>
<protein>
    <submittedName>
        <fullName evidence="9">Arabinose ABC transporter permease</fullName>
    </submittedName>
</protein>
<dbReference type="CDD" id="cd17324">
    <property type="entry name" value="MFS_NepI_like"/>
    <property type="match status" value="1"/>
</dbReference>
<dbReference type="KEGG" id="pbv:AR543_14410"/>
<evidence type="ECO:0000313" key="9">
    <source>
        <dbReference type="EMBL" id="ANF97077.1"/>
    </source>
</evidence>
<dbReference type="InterPro" id="IPR050189">
    <property type="entry name" value="MFS_Efflux_Transporters"/>
</dbReference>
<reference evidence="10" key="1">
    <citation type="submission" date="2015-10" db="EMBL/GenBank/DDBJ databases">
        <title>Genome of Paenibacillus bovis sp. nov.</title>
        <authorList>
            <person name="Wu Z."/>
            <person name="Gao C."/>
            <person name="Liu Z."/>
            <person name="Zheng H."/>
        </authorList>
    </citation>
    <scope>NUCLEOTIDE SEQUENCE [LARGE SCALE GENOMIC DNA]</scope>
    <source>
        <strain evidence="10">BD3526</strain>
    </source>
</reference>
<feature type="transmembrane region" description="Helical" evidence="7">
    <location>
        <begin position="295"/>
        <end position="318"/>
    </location>
</feature>